<accession>K6WA30</accession>
<comment type="caution">
    <text evidence="2">The sequence shown here is derived from an EMBL/GenBank/DDBJ whole genome shotgun (WGS) entry which is preliminary data.</text>
</comment>
<evidence type="ECO:0000313" key="2">
    <source>
        <dbReference type="EMBL" id="GAB96060.1"/>
    </source>
</evidence>
<feature type="transmembrane region" description="Helical" evidence="1">
    <location>
        <begin position="94"/>
        <end position="114"/>
    </location>
</feature>
<dbReference type="STRING" id="1184609.KILIM_031_00320"/>
<keyword evidence="1" id="KW-0472">Membrane</keyword>
<keyword evidence="1" id="KW-1133">Transmembrane helix</keyword>
<feature type="transmembrane region" description="Helical" evidence="1">
    <location>
        <begin position="65"/>
        <end position="82"/>
    </location>
</feature>
<dbReference type="AlphaFoldDB" id="K6WA30"/>
<name>K6WA30_9MICO</name>
<dbReference type="EMBL" id="BAHD01000031">
    <property type="protein sequence ID" value="GAB96060.1"/>
    <property type="molecule type" value="Genomic_DNA"/>
</dbReference>
<feature type="transmembrane region" description="Helical" evidence="1">
    <location>
        <begin position="40"/>
        <end position="58"/>
    </location>
</feature>
<evidence type="ECO:0000256" key="1">
    <source>
        <dbReference type="SAM" id="Phobius"/>
    </source>
</evidence>
<organism evidence="2 3">
    <name type="scientific">Kineosphaera limosa NBRC 100340</name>
    <dbReference type="NCBI Taxonomy" id="1184609"/>
    <lineage>
        <taxon>Bacteria</taxon>
        <taxon>Bacillati</taxon>
        <taxon>Actinomycetota</taxon>
        <taxon>Actinomycetes</taxon>
        <taxon>Micrococcales</taxon>
        <taxon>Dermatophilaceae</taxon>
        <taxon>Kineosphaera</taxon>
    </lineage>
</organism>
<keyword evidence="1" id="KW-0812">Transmembrane</keyword>
<reference evidence="2 3" key="1">
    <citation type="submission" date="2012-08" db="EMBL/GenBank/DDBJ databases">
        <title>Whole genome shotgun sequence of Kineosphaera limosa NBRC 100340.</title>
        <authorList>
            <person name="Yoshida I."/>
            <person name="Isaki S."/>
            <person name="Hosoyama A."/>
            <person name="Tsuchikane K."/>
            <person name="Katsumata H."/>
            <person name="Ando Y."/>
            <person name="Ohji S."/>
            <person name="Hamada M."/>
            <person name="Tamura T."/>
            <person name="Yamazoe A."/>
            <person name="Yamazaki S."/>
            <person name="Fujita N."/>
        </authorList>
    </citation>
    <scope>NUCLEOTIDE SEQUENCE [LARGE SCALE GENOMIC DNA]</scope>
    <source>
        <strain evidence="2 3">NBRC 100340</strain>
    </source>
</reference>
<sequence length="127" mass="13485">MGYFLIFAVAAVIAMGYTSPDSRIAGLEAAVPGFYDHASNLVLSCGLVLIYAMVRLLYGARLREITAFTLIVLAANYLYEGLLTLWNTLDLADAHYGAVGALVTWAFFAAVSRFGMKPAASPRGAGG</sequence>
<evidence type="ECO:0000313" key="3">
    <source>
        <dbReference type="Proteomes" id="UP000008366"/>
    </source>
</evidence>
<gene>
    <name evidence="2" type="ORF">KILIM_031_00320</name>
</gene>
<keyword evidence="3" id="KW-1185">Reference proteome</keyword>
<dbReference type="Proteomes" id="UP000008366">
    <property type="component" value="Unassembled WGS sequence"/>
</dbReference>
<proteinExistence type="predicted"/>
<protein>
    <submittedName>
        <fullName evidence="2">Uncharacterized protein</fullName>
    </submittedName>
</protein>